<dbReference type="Proteomes" id="UP000055045">
    <property type="component" value="Unassembled WGS sequence"/>
</dbReference>
<comment type="caution">
    <text evidence="4">The sequence shown here is derived from an EMBL/GenBank/DDBJ whole genome shotgun (WGS) entry which is preliminary data.</text>
</comment>
<evidence type="ECO:0000259" key="3">
    <source>
        <dbReference type="Pfam" id="PF01370"/>
    </source>
</evidence>
<dbReference type="PANTHER" id="PTHR10366:SF564">
    <property type="entry name" value="STEROL-4-ALPHA-CARBOXYLATE 3-DEHYDROGENASE, DECARBOXYLATING"/>
    <property type="match status" value="1"/>
</dbReference>
<name>A0A124GR28_PENFR</name>
<protein>
    <recommendedName>
        <fullName evidence="3">NAD-dependent epimerase/dehydratase domain-containing protein</fullName>
    </recommendedName>
</protein>
<evidence type="ECO:0000313" key="4">
    <source>
        <dbReference type="EMBL" id="KUM59977.1"/>
    </source>
</evidence>
<dbReference type="Gene3D" id="3.40.50.720">
    <property type="entry name" value="NAD(P)-binding Rossmann-like Domain"/>
    <property type="match status" value="1"/>
</dbReference>
<dbReference type="STRING" id="48697.A0A124GR28"/>
<dbReference type="OrthoDB" id="2735536at2759"/>
<sequence length="362" mass="39853">MSHKPHNINSDRLLITGVTGYIGFKTLTIALTRGYRVRAVVRSEANIKELKEKSTIIGQGLDQEQLEFVVIPQFLESDAIFKSLKGIAVIIHLASPLAIETDDYDVGIVKPAISMVTTVLEAAARVTSIRRVILTSSCVTLIPFEWNINPDSQRLYTAEDVNTSVTGPFSTAMEAYWASKALARVATKEFVNHARPKFDFVNLLPSVVIGPDDRLDADPTAMVDSLLQGTRAAVLAPALTSSLNSSFPYVGTPVHVADVARAHVDAVDDGLVPGNSEYILSSDTPNGVVWDRDVQDVCRKFFSKEVANKKLPLEGSLTAIKWRLSAQQTEETFGWQFTGFEETARQLLSQYLQLKDRSLNRS</sequence>
<dbReference type="GO" id="GO:0016616">
    <property type="term" value="F:oxidoreductase activity, acting on the CH-OH group of donors, NAD or NADP as acceptor"/>
    <property type="evidence" value="ECO:0007669"/>
    <property type="project" value="TreeGrafter"/>
</dbReference>
<dbReference type="PANTHER" id="PTHR10366">
    <property type="entry name" value="NAD DEPENDENT EPIMERASE/DEHYDRATASE"/>
    <property type="match status" value="1"/>
</dbReference>
<evidence type="ECO:0000256" key="1">
    <source>
        <dbReference type="ARBA" id="ARBA00023002"/>
    </source>
</evidence>
<keyword evidence="5" id="KW-1185">Reference proteome</keyword>
<reference evidence="4 5" key="1">
    <citation type="submission" date="2015-10" db="EMBL/GenBank/DDBJ databases">
        <title>Genome sequencing of Penicillium freii.</title>
        <authorList>
            <person name="Nguyen H.D."/>
            <person name="Visagie C.M."/>
            <person name="Seifert K.A."/>
        </authorList>
    </citation>
    <scope>NUCLEOTIDE SEQUENCE [LARGE SCALE GENOMIC DNA]</scope>
    <source>
        <strain evidence="4 5">DAOM 242723</strain>
    </source>
</reference>
<dbReference type="Pfam" id="PF01370">
    <property type="entry name" value="Epimerase"/>
    <property type="match status" value="1"/>
</dbReference>
<keyword evidence="1" id="KW-0560">Oxidoreductase</keyword>
<comment type="similarity">
    <text evidence="2">Belongs to the NAD(P)-dependent epimerase/dehydratase family. Dihydroflavonol-4-reductase subfamily.</text>
</comment>
<evidence type="ECO:0000256" key="2">
    <source>
        <dbReference type="ARBA" id="ARBA00023445"/>
    </source>
</evidence>
<evidence type="ECO:0000313" key="5">
    <source>
        <dbReference type="Proteomes" id="UP000055045"/>
    </source>
</evidence>
<dbReference type="InterPro" id="IPR050425">
    <property type="entry name" value="NAD(P)_dehydrat-like"/>
</dbReference>
<accession>A0A124GR28</accession>
<gene>
    <name evidence="4" type="ORF">ACN42_g7166</name>
</gene>
<dbReference type="InterPro" id="IPR036291">
    <property type="entry name" value="NAD(P)-bd_dom_sf"/>
</dbReference>
<dbReference type="EMBL" id="LLXE01000197">
    <property type="protein sequence ID" value="KUM59977.1"/>
    <property type="molecule type" value="Genomic_DNA"/>
</dbReference>
<organism evidence="4 5">
    <name type="scientific">Penicillium freii</name>
    <dbReference type="NCBI Taxonomy" id="48697"/>
    <lineage>
        <taxon>Eukaryota</taxon>
        <taxon>Fungi</taxon>
        <taxon>Dikarya</taxon>
        <taxon>Ascomycota</taxon>
        <taxon>Pezizomycotina</taxon>
        <taxon>Eurotiomycetes</taxon>
        <taxon>Eurotiomycetidae</taxon>
        <taxon>Eurotiales</taxon>
        <taxon>Aspergillaceae</taxon>
        <taxon>Penicillium</taxon>
    </lineage>
</organism>
<dbReference type="InterPro" id="IPR001509">
    <property type="entry name" value="Epimerase_deHydtase"/>
</dbReference>
<feature type="domain" description="NAD-dependent epimerase/dehydratase" evidence="3">
    <location>
        <begin position="14"/>
        <end position="269"/>
    </location>
</feature>
<proteinExistence type="inferred from homology"/>
<dbReference type="SUPFAM" id="SSF51735">
    <property type="entry name" value="NAD(P)-binding Rossmann-fold domains"/>
    <property type="match status" value="1"/>
</dbReference>
<dbReference type="AlphaFoldDB" id="A0A124GR28"/>